<feature type="chain" id="PRO_5020282310" description="OmpL-like beta-barrel porin-2" evidence="1">
    <location>
        <begin position="19"/>
        <end position="351"/>
    </location>
</feature>
<keyword evidence="1" id="KW-0732">Signal</keyword>
<reference evidence="2 3" key="1">
    <citation type="submission" date="2019-03" db="EMBL/GenBank/DDBJ databases">
        <title>Genomic Encyclopedia of Type Strains, Phase IV (KMG-IV): sequencing the most valuable type-strain genomes for metagenomic binning, comparative biology and taxonomic classification.</title>
        <authorList>
            <person name="Goeker M."/>
        </authorList>
    </citation>
    <scope>NUCLEOTIDE SEQUENCE [LARGE SCALE GENOMIC DNA]</scope>
    <source>
        <strain evidence="2 3">DSM 100059</strain>
    </source>
</reference>
<organism evidence="2 3">
    <name type="scientific">Dinghuibacter silviterrae</name>
    <dbReference type="NCBI Taxonomy" id="1539049"/>
    <lineage>
        <taxon>Bacteria</taxon>
        <taxon>Pseudomonadati</taxon>
        <taxon>Bacteroidota</taxon>
        <taxon>Chitinophagia</taxon>
        <taxon>Chitinophagales</taxon>
        <taxon>Chitinophagaceae</taxon>
        <taxon>Dinghuibacter</taxon>
    </lineage>
</organism>
<dbReference type="EMBL" id="SODV01000002">
    <property type="protein sequence ID" value="TDW97418.1"/>
    <property type="molecule type" value="Genomic_DNA"/>
</dbReference>
<feature type="signal peptide" evidence="1">
    <location>
        <begin position="1"/>
        <end position="18"/>
    </location>
</feature>
<accession>A0A4R8DIT2</accession>
<keyword evidence="3" id="KW-1185">Reference proteome</keyword>
<evidence type="ECO:0000313" key="2">
    <source>
        <dbReference type="EMBL" id="TDW97418.1"/>
    </source>
</evidence>
<comment type="caution">
    <text evidence="2">The sequence shown here is derived from an EMBL/GenBank/DDBJ whole genome shotgun (WGS) entry which is preliminary data.</text>
</comment>
<sequence length="351" mass="37126">MRIISIFFFFLCALSVHAQDSVAFKPLPWQVSVFPGISTHGRADRQTVNHISLNLAGGVERGLDGVELGGVFNIDLRSIRYVQAAGVFNYVGDSVRGVQAAGLANIAGGPVRGLQAAGLLNLARRPLKGLQAAGLANADGDSVRGTQVAGLANLTRGTVHGAQVAGFYNQARHLKGVQIGIVNVADTSSGYSVGLVNIVHKNGFRQISVWEEDVTGISVGFKSGTSRLYGILLAGFDDWSTTKTYAAGAGIGTRWPLGRQWIFSGELIQQQVFSDSWKYLGEVVRGKPSLAFRLTPHASLSAGPTVNLYTASSNLPAGAHVSDIPGGGWPSRTWGKQTVVWVGAAVGLNFW</sequence>
<dbReference type="OrthoDB" id="5505971at2"/>
<dbReference type="RefSeq" id="WP_133999618.1">
    <property type="nucleotide sequence ID" value="NZ_SODV01000002.1"/>
</dbReference>
<evidence type="ECO:0000313" key="3">
    <source>
        <dbReference type="Proteomes" id="UP000294498"/>
    </source>
</evidence>
<dbReference type="Proteomes" id="UP000294498">
    <property type="component" value="Unassembled WGS sequence"/>
</dbReference>
<proteinExistence type="predicted"/>
<evidence type="ECO:0000256" key="1">
    <source>
        <dbReference type="SAM" id="SignalP"/>
    </source>
</evidence>
<gene>
    <name evidence="2" type="ORF">EDB95_5267</name>
</gene>
<evidence type="ECO:0008006" key="4">
    <source>
        <dbReference type="Google" id="ProtNLM"/>
    </source>
</evidence>
<protein>
    <recommendedName>
        <fullName evidence="4">OmpL-like beta-barrel porin-2</fullName>
    </recommendedName>
</protein>
<dbReference type="AlphaFoldDB" id="A0A4R8DIT2"/>
<name>A0A4R8DIT2_9BACT</name>